<gene>
    <name evidence="2" type="ORF">DUI87_28110</name>
</gene>
<dbReference type="EMBL" id="QRBI01000186">
    <property type="protein sequence ID" value="RMB95390.1"/>
    <property type="molecule type" value="Genomic_DNA"/>
</dbReference>
<accession>A0A3M0J4X4</accession>
<evidence type="ECO:0000313" key="3">
    <source>
        <dbReference type="Proteomes" id="UP000269221"/>
    </source>
</evidence>
<dbReference type="AlphaFoldDB" id="A0A3M0J4X4"/>
<protein>
    <submittedName>
        <fullName evidence="2">Uncharacterized protein</fullName>
    </submittedName>
</protein>
<dbReference type="Proteomes" id="UP000269221">
    <property type="component" value="Unassembled WGS sequence"/>
</dbReference>
<evidence type="ECO:0000256" key="1">
    <source>
        <dbReference type="SAM" id="MobiDB-lite"/>
    </source>
</evidence>
<organism evidence="2 3">
    <name type="scientific">Hirundo rustica rustica</name>
    <dbReference type="NCBI Taxonomy" id="333673"/>
    <lineage>
        <taxon>Eukaryota</taxon>
        <taxon>Metazoa</taxon>
        <taxon>Chordata</taxon>
        <taxon>Craniata</taxon>
        <taxon>Vertebrata</taxon>
        <taxon>Euteleostomi</taxon>
        <taxon>Archelosauria</taxon>
        <taxon>Archosauria</taxon>
        <taxon>Dinosauria</taxon>
        <taxon>Saurischia</taxon>
        <taxon>Theropoda</taxon>
        <taxon>Coelurosauria</taxon>
        <taxon>Aves</taxon>
        <taxon>Neognathae</taxon>
        <taxon>Neoaves</taxon>
        <taxon>Telluraves</taxon>
        <taxon>Australaves</taxon>
        <taxon>Passeriformes</taxon>
        <taxon>Sylvioidea</taxon>
        <taxon>Hirundinidae</taxon>
        <taxon>Hirundo</taxon>
    </lineage>
</organism>
<reference evidence="2 3" key="1">
    <citation type="submission" date="2018-07" db="EMBL/GenBank/DDBJ databases">
        <title>A high quality draft genome assembly of the barn swallow (H. rustica rustica).</title>
        <authorList>
            <person name="Formenti G."/>
            <person name="Chiara M."/>
            <person name="Poveda L."/>
            <person name="Francoijs K.-J."/>
            <person name="Bonisoli-Alquati A."/>
            <person name="Canova L."/>
            <person name="Gianfranceschi L."/>
            <person name="Horner D.S."/>
            <person name="Saino N."/>
        </authorList>
    </citation>
    <scope>NUCLEOTIDE SEQUENCE [LARGE SCALE GENOMIC DNA]</scope>
    <source>
        <strain evidence="2">Chelidonia</strain>
        <tissue evidence="2">Blood</tissue>
    </source>
</reference>
<feature type="region of interest" description="Disordered" evidence="1">
    <location>
        <begin position="1"/>
        <end position="38"/>
    </location>
</feature>
<comment type="caution">
    <text evidence="2">The sequence shown here is derived from an EMBL/GenBank/DDBJ whole genome shotgun (WGS) entry which is preliminary data.</text>
</comment>
<dbReference type="OrthoDB" id="10396309at2759"/>
<name>A0A3M0J4X4_HIRRU</name>
<proteinExistence type="predicted"/>
<sequence>MEKNPRHQHPQASLTCCREEPGGPAGRQTVREPAESQKSMGYIRKSTANWLKQVILPFCSALVRHIWSAMPNSGLSSMRDMELLEQVQWKVIGMNKGLEHPSYEVRLRELSLFSLKKRPLKRDIIYVCAELKNMFTHYTIGALK</sequence>
<evidence type="ECO:0000313" key="2">
    <source>
        <dbReference type="EMBL" id="RMB95390.1"/>
    </source>
</evidence>
<keyword evidence="3" id="KW-1185">Reference proteome</keyword>